<dbReference type="InterPro" id="IPR020845">
    <property type="entry name" value="AMP-binding_CS"/>
</dbReference>
<comment type="caution">
    <text evidence="3">The sequence shown here is derived from an EMBL/GenBank/DDBJ whole genome shotgun (WGS) entry which is preliminary data.</text>
</comment>
<dbReference type="Pfam" id="PF13193">
    <property type="entry name" value="AMP-binding_C"/>
    <property type="match status" value="1"/>
</dbReference>
<feature type="domain" description="AMP-dependent synthetase/ligase" evidence="1">
    <location>
        <begin position="11"/>
        <end position="369"/>
    </location>
</feature>
<evidence type="ECO:0000259" key="1">
    <source>
        <dbReference type="Pfam" id="PF00501"/>
    </source>
</evidence>
<dbReference type="EMBL" id="JAWLNX010000016">
    <property type="protein sequence ID" value="MEB3370016.1"/>
    <property type="molecule type" value="Genomic_DNA"/>
</dbReference>
<sequence>MTSTIGEIVPEAARRFGKRTALVIEGRGFSFLELEQESSRMANGLVAAGVVAGDRIALYGPNCWEWVVAYYAIAKTGAVVIPINVMLTPEEVGFVIEDAGVRAVVASAEKGAPLLDLRGTANLSNVILWGQPVDKGANGFEGWRAGGKPNFAPVHRQPSDLAALCYTSGTTGRPKGAMHNHRAVIGAAIGTCAMAARGPQDRIVSALPISHVYGSCVLNASVMAGSCLIMIPRFNETAVLEAISEHRATLMDGVPTAYYYLLAHPDFAKTDLSSLTRCWVGGQTLPAAKSIEFSERTGCPVHEVWGMTELAGVASANPIIGPNKPGTIGIPYPGNAMRVVDMNDPGKEVPVGERGELMFGGPLVMQGYYGDSAATAETVEPDGWVHTGDVATMDEDGYFTIVDRKKEMILTAGFNVYPAEIERVLCMHPAVAAAAVGAVPDEAKGELAKAYVMLKAGTQVTRETLTQHCRTHLAAYKIPRALQFVTELPVTSSGKIMRRLLSDYDDGSH</sequence>
<dbReference type="Gene3D" id="3.30.300.30">
    <property type="match status" value="1"/>
</dbReference>
<evidence type="ECO:0000313" key="4">
    <source>
        <dbReference type="Proteomes" id="UP001327093"/>
    </source>
</evidence>
<keyword evidence="4" id="KW-1185">Reference proteome</keyword>
<dbReference type="SUPFAM" id="SSF56801">
    <property type="entry name" value="Acetyl-CoA synthetase-like"/>
    <property type="match status" value="1"/>
</dbReference>
<dbReference type="Pfam" id="PF00501">
    <property type="entry name" value="AMP-binding"/>
    <property type="match status" value="1"/>
</dbReference>
<dbReference type="InterPro" id="IPR000873">
    <property type="entry name" value="AMP-dep_synth/lig_dom"/>
</dbReference>
<feature type="domain" description="AMP-binding enzyme C-terminal" evidence="2">
    <location>
        <begin position="420"/>
        <end position="495"/>
    </location>
</feature>
<dbReference type="RefSeq" id="WP_324267502.1">
    <property type="nucleotide sequence ID" value="NZ_JAWLNX010000016.1"/>
</dbReference>
<evidence type="ECO:0000313" key="3">
    <source>
        <dbReference type="EMBL" id="MEB3370016.1"/>
    </source>
</evidence>
<dbReference type="InterPro" id="IPR045851">
    <property type="entry name" value="AMP-bd_C_sf"/>
</dbReference>
<gene>
    <name evidence="3" type="ORF">R4I43_21635</name>
</gene>
<dbReference type="InterPro" id="IPR050237">
    <property type="entry name" value="ATP-dep_AMP-bd_enzyme"/>
</dbReference>
<reference evidence="3 4" key="1">
    <citation type="submission" date="2023-10" db="EMBL/GenBank/DDBJ databases">
        <title>Saccharopolyspora sp. nov., isolated from mangrove soil.</title>
        <authorList>
            <person name="Lu Y."/>
            <person name="Liu W."/>
        </authorList>
    </citation>
    <scope>NUCLEOTIDE SEQUENCE [LARGE SCALE GENOMIC DNA]</scope>
    <source>
        <strain evidence="3 4">S2-29</strain>
    </source>
</reference>
<accession>A0ABU6AEP3</accession>
<name>A0ABU6AEP3_9PSEU</name>
<dbReference type="PROSITE" id="PS00455">
    <property type="entry name" value="AMP_BINDING"/>
    <property type="match status" value="1"/>
</dbReference>
<dbReference type="Gene3D" id="3.40.50.12780">
    <property type="entry name" value="N-terminal domain of ligase-like"/>
    <property type="match status" value="1"/>
</dbReference>
<protein>
    <submittedName>
        <fullName evidence="3">AMP-binding protein</fullName>
    </submittedName>
</protein>
<organism evidence="3 4">
    <name type="scientific">Saccharopolyspora mangrovi</name>
    <dbReference type="NCBI Taxonomy" id="3082379"/>
    <lineage>
        <taxon>Bacteria</taxon>
        <taxon>Bacillati</taxon>
        <taxon>Actinomycetota</taxon>
        <taxon>Actinomycetes</taxon>
        <taxon>Pseudonocardiales</taxon>
        <taxon>Pseudonocardiaceae</taxon>
        <taxon>Saccharopolyspora</taxon>
    </lineage>
</organism>
<dbReference type="Proteomes" id="UP001327093">
    <property type="component" value="Unassembled WGS sequence"/>
</dbReference>
<dbReference type="InterPro" id="IPR025110">
    <property type="entry name" value="AMP-bd_C"/>
</dbReference>
<evidence type="ECO:0000259" key="2">
    <source>
        <dbReference type="Pfam" id="PF13193"/>
    </source>
</evidence>
<dbReference type="InterPro" id="IPR042099">
    <property type="entry name" value="ANL_N_sf"/>
</dbReference>
<dbReference type="PANTHER" id="PTHR43767">
    <property type="entry name" value="LONG-CHAIN-FATTY-ACID--COA LIGASE"/>
    <property type="match status" value="1"/>
</dbReference>
<proteinExistence type="predicted"/>
<dbReference type="PANTHER" id="PTHR43767:SF1">
    <property type="entry name" value="NONRIBOSOMAL PEPTIDE SYNTHASE PES1 (EUROFUNG)-RELATED"/>
    <property type="match status" value="1"/>
</dbReference>